<evidence type="ECO:0000256" key="8">
    <source>
        <dbReference type="SAM" id="Phobius"/>
    </source>
</evidence>
<keyword evidence="4" id="KW-1003">Cell membrane</keyword>
<proteinExistence type="inferred from homology"/>
<evidence type="ECO:0000313" key="9">
    <source>
        <dbReference type="EMBL" id="MCK0084857.1"/>
    </source>
</evidence>
<keyword evidence="5 8" id="KW-0812">Transmembrane</keyword>
<evidence type="ECO:0000256" key="7">
    <source>
        <dbReference type="ARBA" id="ARBA00023136"/>
    </source>
</evidence>
<comment type="caution">
    <text evidence="9">The sequence shown here is derived from an EMBL/GenBank/DDBJ whole genome shotgun (WGS) entry which is preliminary data.</text>
</comment>
<dbReference type="GO" id="GO:0005886">
    <property type="term" value="C:plasma membrane"/>
    <property type="evidence" value="ECO:0007669"/>
    <property type="project" value="UniProtKB-SubCell"/>
</dbReference>
<evidence type="ECO:0000256" key="1">
    <source>
        <dbReference type="ARBA" id="ARBA00004651"/>
    </source>
</evidence>
<evidence type="ECO:0000256" key="3">
    <source>
        <dbReference type="ARBA" id="ARBA00022448"/>
    </source>
</evidence>
<feature type="transmembrane region" description="Helical" evidence="8">
    <location>
        <begin position="480"/>
        <end position="505"/>
    </location>
</feature>
<feature type="transmembrane region" description="Helical" evidence="8">
    <location>
        <begin position="324"/>
        <end position="341"/>
    </location>
</feature>
<feature type="transmembrane region" description="Helical" evidence="8">
    <location>
        <begin position="234"/>
        <end position="256"/>
    </location>
</feature>
<feature type="transmembrane region" description="Helical" evidence="8">
    <location>
        <begin position="353"/>
        <end position="371"/>
    </location>
</feature>
<feature type="transmembrane region" description="Helical" evidence="8">
    <location>
        <begin position="196"/>
        <end position="214"/>
    </location>
</feature>
<evidence type="ECO:0000256" key="6">
    <source>
        <dbReference type="ARBA" id="ARBA00022989"/>
    </source>
</evidence>
<dbReference type="EMBL" id="JAINVB010000001">
    <property type="protein sequence ID" value="MCK0084857.1"/>
    <property type="molecule type" value="Genomic_DNA"/>
</dbReference>
<organism evidence="9 10">
    <name type="scientific">Clostridium symbiosum</name>
    <name type="common">Bacteroides symbiosus</name>
    <dbReference type="NCBI Taxonomy" id="1512"/>
    <lineage>
        <taxon>Bacteria</taxon>
        <taxon>Bacillati</taxon>
        <taxon>Bacillota</taxon>
        <taxon>Clostridia</taxon>
        <taxon>Lachnospirales</taxon>
        <taxon>Lachnospiraceae</taxon>
        <taxon>Otoolea</taxon>
    </lineage>
</organism>
<comment type="similarity">
    <text evidence="2">Belongs to the BCCT transporter (TC 2.A.15) family.</text>
</comment>
<feature type="transmembrane region" description="Helical" evidence="8">
    <location>
        <begin position="452"/>
        <end position="474"/>
    </location>
</feature>
<dbReference type="AlphaFoldDB" id="A0AAW5EYR7"/>
<feature type="transmembrane region" description="Helical" evidence="8">
    <location>
        <begin position="411"/>
        <end position="432"/>
    </location>
</feature>
<evidence type="ECO:0000313" key="10">
    <source>
        <dbReference type="Proteomes" id="UP001203136"/>
    </source>
</evidence>
<keyword evidence="3" id="KW-0813">Transport</keyword>
<gene>
    <name evidence="9" type="ORF">K5I21_02980</name>
</gene>
<keyword evidence="6 8" id="KW-1133">Transmembrane helix</keyword>
<feature type="transmembrane region" description="Helical" evidence="8">
    <location>
        <begin position="145"/>
        <end position="168"/>
    </location>
</feature>
<dbReference type="GO" id="GO:0022857">
    <property type="term" value="F:transmembrane transporter activity"/>
    <property type="evidence" value="ECO:0007669"/>
    <property type="project" value="InterPro"/>
</dbReference>
<feature type="transmembrane region" description="Helical" evidence="8">
    <location>
        <begin position="268"/>
        <end position="288"/>
    </location>
</feature>
<keyword evidence="7 8" id="KW-0472">Membrane</keyword>
<evidence type="ECO:0000256" key="4">
    <source>
        <dbReference type="ARBA" id="ARBA00022475"/>
    </source>
</evidence>
<evidence type="ECO:0000256" key="2">
    <source>
        <dbReference type="ARBA" id="ARBA00005658"/>
    </source>
</evidence>
<dbReference type="PANTHER" id="PTHR30047">
    <property type="entry name" value="HIGH-AFFINITY CHOLINE TRANSPORT PROTEIN-RELATED"/>
    <property type="match status" value="1"/>
</dbReference>
<protein>
    <submittedName>
        <fullName evidence="9">BCCT family transporter</fullName>
    </submittedName>
</protein>
<dbReference type="InterPro" id="IPR000060">
    <property type="entry name" value="BCCT_transptr"/>
</dbReference>
<dbReference type="RefSeq" id="WP_003509507.1">
    <property type="nucleotide sequence ID" value="NZ_BAABZD010000013.1"/>
</dbReference>
<comment type="subcellular location">
    <subcellularLocation>
        <location evidence="1">Cell membrane</location>
        <topology evidence="1">Multi-pass membrane protein</topology>
    </subcellularLocation>
</comment>
<feature type="transmembrane region" description="Helical" evidence="8">
    <location>
        <begin position="92"/>
        <end position="113"/>
    </location>
</feature>
<sequence length="525" mass="56747">MEKNKNGNMQLRKMTFFPPFILLLLIVVVSLISKDTFLNLINNINNWIIANVGWVFSIIAVGTVLVAIAAAFSKFGNVRIGGEDAKPEISTFSWFTIALTTTMAAGVLFWGPAEPIAHLSAPPTELTGILPMSNEALKFSMETMFLHWTFIPYAIYTVPAVVFGFMYYNAKRPFSITSEMAPVLGKYADNKNTSKIIDAMTLFCIGAGMAGSLGQGIMNMSGGIAELTGMPSNASMWMIVAIVIAAIFIATAVSGLQKGIKLCADINVYGYVVFLLFLLFFGATAFVFNLGTEAFGGFVANFFEKSLLTGASADSQWPQWWTTFYWASWMAWAPTSGAFMGRIAYGRTVKQTLGLYVGVCAMVSALWMILVGGNSLFAQISGAVDLVGVYNNVGVEAVPYSMLRSMPFSQVIIPLFLLLIFLSVVTACNSNMTAMAGISTQGITPDSPEAPAWLKIAWGVIVMTLAYIMIATVGVNGVKIIANFGGMFAGIIMLGTTISCAILIFNHKKYDKTLKDGEDVLTDLQ</sequence>
<evidence type="ECO:0000256" key="5">
    <source>
        <dbReference type="ARBA" id="ARBA00022692"/>
    </source>
</evidence>
<name>A0AAW5EYR7_CLOSY</name>
<dbReference type="Pfam" id="PF02028">
    <property type="entry name" value="BCCT"/>
    <property type="match status" value="1"/>
</dbReference>
<feature type="transmembrane region" description="Helical" evidence="8">
    <location>
        <begin position="47"/>
        <end position="72"/>
    </location>
</feature>
<reference evidence="9" key="1">
    <citation type="journal article" date="2022" name="Cell Host Microbe">
        <title>Colonization of the live biotherapeutic product VE303 and modulation of the microbiota and metabolites in healthy volunteers.</title>
        <authorList>
            <person name="Dsouza M."/>
            <person name="Menon R."/>
            <person name="Crossette E."/>
            <person name="Bhattarai S.K."/>
            <person name="Schneider J."/>
            <person name="Kim Y.G."/>
            <person name="Reddy S."/>
            <person name="Caballero S."/>
            <person name="Felix C."/>
            <person name="Cornacchione L."/>
            <person name="Hendrickson J."/>
            <person name="Watson A.R."/>
            <person name="Minot S.S."/>
            <person name="Greenfield N."/>
            <person name="Schopf L."/>
            <person name="Szabady R."/>
            <person name="Patarroyo J."/>
            <person name="Smith W."/>
            <person name="Harrison P."/>
            <person name="Kuijper E.J."/>
            <person name="Kelly C.P."/>
            <person name="Olle B."/>
            <person name="Bobilev D."/>
            <person name="Silber J.L."/>
            <person name="Bucci V."/>
            <person name="Roberts B."/>
            <person name="Faith J."/>
            <person name="Norman J.M."/>
        </authorList>
    </citation>
    <scope>NUCLEOTIDE SEQUENCE</scope>
    <source>
        <strain evidence="9">VE303-04</strain>
    </source>
</reference>
<accession>A0AAW5EYR7</accession>
<feature type="transmembrane region" description="Helical" evidence="8">
    <location>
        <begin position="20"/>
        <end position="41"/>
    </location>
</feature>
<dbReference type="PANTHER" id="PTHR30047:SF7">
    <property type="entry name" value="HIGH-AFFINITY CHOLINE TRANSPORT PROTEIN"/>
    <property type="match status" value="1"/>
</dbReference>
<dbReference type="Proteomes" id="UP001203136">
    <property type="component" value="Unassembled WGS sequence"/>
</dbReference>